<accession>A0ACA9NC98</accession>
<organism evidence="1 2">
    <name type="scientific">Racocetra persica</name>
    <dbReference type="NCBI Taxonomy" id="160502"/>
    <lineage>
        <taxon>Eukaryota</taxon>
        <taxon>Fungi</taxon>
        <taxon>Fungi incertae sedis</taxon>
        <taxon>Mucoromycota</taxon>
        <taxon>Glomeromycotina</taxon>
        <taxon>Glomeromycetes</taxon>
        <taxon>Diversisporales</taxon>
        <taxon>Gigasporaceae</taxon>
        <taxon>Racocetra</taxon>
    </lineage>
</organism>
<name>A0ACA9NC98_9GLOM</name>
<comment type="caution">
    <text evidence="1">The sequence shown here is derived from an EMBL/GenBank/DDBJ whole genome shotgun (WGS) entry which is preliminary data.</text>
</comment>
<keyword evidence="2" id="KW-1185">Reference proteome</keyword>
<sequence length="157" mass="17812">MPPSANSLLRRSRYNSTHACDSCRSSKSRCKKVDYIEQSTKCSRCTERNFECTYFFQQQKRGPKPSKPLTSPPTSPTSHNAPLPKPPPSNNTPPPTRPPSNNIPFPYNDDVFVNSDDLYDLLHDLYSEGIKPDVNARDLHQEPCPYKNTLGHYCHMG</sequence>
<evidence type="ECO:0000313" key="2">
    <source>
        <dbReference type="Proteomes" id="UP000789920"/>
    </source>
</evidence>
<dbReference type="EMBL" id="CAJVQC010011949">
    <property type="protein sequence ID" value="CAG8633077.1"/>
    <property type="molecule type" value="Genomic_DNA"/>
</dbReference>
<protein>
    <submittedName>
        <fullName evidence="1">14749_t:CDS:1</fullName>
    </submittedName>
</protein>
<feature type="non-terminal residue" evidence="1">
    <location>
        <position position="157"/>
    </location>
</feature>
<gene>
    <name evidence="1" type="ORF">RPERSI_LOCUS7193</name>
</gene>
<reference evidence="1" key="1">
    <citation type="submission" date="2021-06" db="EMBL/GenBank/DDBJ databases">
        <authorList>
            <person name="Kallberg Y."/>
            <person name="Tangrot J."/>
            <person name="Rosling A."/>
        </authorList>
    </citation>
    <scope>NUCLEOTIDE SEQUENCE</scope>
    <source>
        <strain evidence="1">MA461A</strain>
    </source>
</reference>
<evidence type="ECO:0000313" key="1">
    <source>
        <dbReference type="EMBL" id="CAG8633077.1"/>
    </source>
</evidence>
<proteinExistence type="predicted"/>
<dbReference type="Proteomes" id="UP000789920">
    <property type="component" value="Unassembled WGS sequence"/>
</dbReference>